<keyword evidence="4" id="KW-0449">Lipoprotein</keyword>
<feature type="domain" description="C-type lysozyme inhibitor" evidence="6">
    <location>
        <begin position="59"/>
        <end position="125"/>
    </location>
</feature>
<evidence type="ECO:0000256" key="1">
    <source>
        <dbReference type="ARBA" id="ARBA00022729"/>
    </source>
</evidence>
<feature type="signal peptide" evidence="5">
    <location>
        <begin position="1"/>
        <end position="22"/>
    </location>
</feature>
<keyword evidence="2" id="KW-0472">Membrane</keyword>
<dbReference type="EMBL" id="JACIEW010000002">
    <property type="protein sequence ID" value="MBB4051675.1"/>
    <property type="molecule type" value="Genomic_DNA"/>
</dbReference>
<reference evidence="7 8" key="1">
    <citation type="submission" date="2020-08" db="EMBL/GenBank/DDBJ databases">
        <title>Genomic Encyclopedia of Type Strains, Phase IV (KMG-IV): sequencing the most valuable type-strain genomes for metagenomic binning, comparative biology and taxonomic classification.</title>
        <authorList>
            <person name="Goeker M."/>
        </authorList>
    </citation>
    <scope>NUCLEOTIDE SEQUENCE [LARGE SCALE GENOMIC DNA]</scope>
    <source>
        <strain evidence="7 8">DSM 23447</strain>
    </source>
</reference>
<protein>
    <submittedName>
        <fullName evidence="7">Membrane-bound inhibitor of C-type lysozyme</fullName>
    </submittedName>
</protein>
<dbReference type="InterPro" id="IPR018660">
    <property type="entry name" value="MliC"/>
</dbReference>
<evidence type="ECO:0000256" key="3">
    <source>
        <dbReference type="ARBA" id="ARBA00023139"/>
    </source>
</evidence>
<dbReference type="Gene3D" id="2.40.128.200">
    <property type="match status" value="1"/>
</dbReference>
<dbReference type="Proteomes" id="UP000547011">
    <property type="component" value="Unassembled WGS sequence"/>
</dbReference>
<organism evidence="7 8">
    <name type="scientific">Devosia subaequoris</name>
    <dbReference type="NCBI Taxonomy" id="395930"/>
    <lineage>
        <taxon>Bacteria</taxon>
        <taxon>Pseudomonadati</taxon>
        <taxon>Pseudomonadota</taxon>
        <taxon>Alphaproteobacteria</taxon>
        <taxon>Hyphomicrobiales</taxon>
        <taxon>Devosiaceae</taxon>
        <taxon>Devosia</taxon>
    </lineage>
</organism>
<evidence type="ECO:0000313" key="7">
    <source>
        <dbReference type="EMBL" id="MBB4051675.1"/>
    </source>
</evidence>
<comment type="caution">
    <text evidence="7">The sequence shown here is derived from an EMBL/GenBank/DDBJ whole genome shotgun (WGS) entry which is preliminary data.</text>
</comment>
<dbReference type="Pfam" id="PF09864">
    <property type="entry name" value="MliC"/>
    <property type="match status" value="1"/>
</dbReference>
<dbReference type="AlphaFoldDB" id="A0A7W6IL73"/>
<dbReference type="InterPro" id="IPR036328">
    <property type="entry name" value="MliC_sf"/>
</dbReference>
<name>A0A7W6IL73_9HYPH</name>
<evidence type="ECO:0000256" key="5">
    <source>
        <dbReference type="SAM" id="SignalP"/>
    </source>
</evidence>
<keyword evidence="1 5" id="KW-0732">Signal</keyword>
<dbReference type="RefSeq" id="WP_183310407.1">
    <property type="nucleotide sequence ID" value="NZ_JACIEW010000002.1"/>
</dbReference>
<dbReference type="SUPFAM" id="SSF141488">
    <property type="entry name" value="YdhA-like"/>
    <property type="match status" value="1"/>
</dbReference>
<keyword evidence="8" id="KW-1185">Reference proteome</keyword>
<gene>
    <name evidence="7" type="ORF">GGR20_001311</name>
</gene>
<evidence type="ECO:0000259" key="6">
    <source>
        <dbReference type="Pfam" id="PF09864"/>
    </source>
</evidence>
<evidence type="ECO:0000313" key="8">
    <source>
        <dbReference type="Proteomes" id="UP000547011"/>
    </source>
</evidence>
<feature type="chain" id="PRO_5030685162" evidence="5">
    <location>
        <begin position="23"/>
        <end position="140"/>
    </location>
</feature>
<evidence type="ECO:0000256" key="2">
    <source>
        <dbReference type="ARBA" id="ARBA00023136"/>
    </source>
</evidence>
<accession>A0A7W6IL73</accession>
<proteinExistence type="predicted"/>
<keyword evidence="3" id="KW-0564">Palmitate</keyword>
<evidence type="ECO:0000256" key="4">
    <source>
        <dbReference type="ARBA" id="ARBA00023288"/>
    </source>
</evidence>
<sequence>MLSPKALLAAGFSFLAPLAAVAQGDVTTLATVPTTPAASAALTLTLESVSNIERRTISYLCDDDSALSVQYINAAPNFLAIVPVDGQSLVFATTLSASGARYVSGPYEWWSHQDEATLRDLMQDEDAAPLATCTEASNTP</sequence>